<dbReference type="AlphaFoldDB" id="A0A559JR51"/>
<dbReference type="EMBL" id="VNJJ01000003">
    <property type="protein sequence ID" value="TVY02354.1"/>
    <property type="molecule type" value="Genomic_DNA"/>
</dbReference>
<keyword evidence="3 5" id="KW-0808">Transferase</keyword>
<proteinExistence type="predicted"/>
<dbReference type="Proteomes" id="UP000316330">
    <property type="component" value="Unassembled WGS sequence"/>
</dbReference>
<evidence type="ECO:0000259" key="4">
    <source>
        <dbReference type="Pfam" id="PF00155"/>
    </source>
</evidence>
<dbReference type="CDD" id="cd00609">
    <property type="entry name" value="AAT_like"/>
    <property type="match status" value="1"/>
</dbReference>
<keyword evidence="6" id="KW-1185">Reference proteome</keyword>
<gene>
    <name evidence="5" type="ORF">FPZ45_07965</name>
</gene>
<feature type="domain" description="Aminotransferase class I/classII large" evidence="4">
    <location>
        <begin position="35"/>
        <end position="384"/>
    </location>
</feature>
<dbReference type="RefSeq" id="WP_144700058.1">
    <property type="nucleotide sequence ID" value="NZ_VNJJ01000003.1"/>
</dbReference>
<evidence type="ECO:0000313" key="5">
    <source>
        <dbReference type="EMBL" id="TVY02354.1"/>
    </source>
</evidence>
<dbReference type="InterPro" id="IPR015424">
    <property type="entry name" value="PyrdxlP-dep_Trfase"/>
</dbReference>
<organism evidence="5 6">
    <name type="scientific">Cohnella terricola</name>
    <dbReference type="NCBI Taxonomy" id="1289167"/>
    <lineage>
        <taxon>Bacteria</taxon>
        <taxon>Bacillati</taxon>
        <taxon>Bacillota</taxon>
        <taxon>Bacilli</taxon>
        <taxon>Bacillales</taxon>
        <taxon>Paenibacillaceae</taxon>
        <taxon>Cohnella</taxon>
    </lineage>
</organism>
<comment type="cofactor">
    <cofactor evidence="1">
        <name>pyridoxal 5'-phosphate</name>
        <dbReference type="ChEBI" id="CHEBI:597326"/>
    </cofactor>
</comment>
<name>A0A559JR51_9BACL</name>
<dbReference type="PANTHER" id="PTHR42832:SF3">
    <property type="entry name" value="L-GLUTAMINE--4-(METHYLSULFANYL)-2-OXOBUTANOATE AMINOTRANSFERASE"/>
    <property type="match status" value="1"/>
</dbReference>
<dbReference type="SUPFAM" id="SSF53383">
    <property type="entry name" value="PLP-dependent transferases"/>
    <property type="match status" value="1"/>
</dbReference>
<keyword evidence="2 5" id="KW-0032">Aminotransferase</keyword>
<protein>
    <submittedName>
        <fullName evidence="5">Pyridoxal phosphate-dependent aminotransferase</fullName>
    </submittedName>
</protein>
<dbReference type="InterPro" id="IPR050881">
    <property type="entry name" value="LL-DAP_aminotransferase"/>
</dbReference>
<dbReference type="PANTHER" id="PTHR42832">
    <property type="entry name" value="AMINO ACID AMINOTRANSFERASE"/>
    <property type="match status" value="1"/>
</dbReference>
<dbReference type="GO" id="GO:0008483">
    <property type="term" value="F:transaminase activity"/>
    <property type="evidence" value="ECO:0007669"/>
    <property type="project" value="UniProtKB-KW"/>
</dbReference>
<reference evidence="5 6" key="1">
    <citation type="submission" date="2019-07" db="EMBL/GenBank/DDBJ databases">
        <authorList>
            <person name="Kim J."/>
        </authorList>
    </citation>
    <scope>NUCLEOTIDE SEQUENCE [LARGE SCALE GENOMIC DNA]</scope>
    <source>
        <strain evidence="5 6">G13</strain>
    </source>
</reference>
<comment type="caution">
    <text evidence="5">The sequence shown here is derived from an EMBL/GenBank/DDBJ whole genome shotgun (WGS) entry which is preliminary data.</text>
</comment>
<dbReference type="GO" id="GO:0030170">
    <property type="term" value="F:pyridoxal phosphate binding"/>
    <property type="evidence" value="ECO:0007669"/>
    <property type="project" value="InterPro"/>
</dbReference>
<evidence type="ECO:0000256" key="1">
    <source>
        <dbReference type="ARBA" id="ARBA00001933"/>
    </source>
</evidence>
<dbReference type="InterPro" id="IPR015422">
    <property type="entry name" value="PyrdxlP-dep_Trfase_small"/>
</dbReference>
<dbReference type="Pfam" id="PF00155">
    <property type="entry name" value="Aminotran_1_2"/>
    <property type="match status" value="1"/>
</dbReference>
<accession>A0A559JR51</accession>
<dbReference type="NCBIfam" id="NF005977">
    <property type="entry name" value="PRK08068.1"/>
    <property type="match status" value="1"/>
</dbReference>
<dbReference type="InterPro" id="IPR015421">
    <property type="entry name" value="PyrdxlP-dep_Trfase_major"/>
</dbReference>
<sequence>MSFTITPAKRMQGLPEQFFAALVAKANARAATGRDVINLGQGNPDLPTPQSIVNRLKNAADNPQYHKYPPFRGFPFLKQAVAERYKTDYGVDLNPDTEVAVLFGGKSGLIEISQVLLNPGNVCLVPDPGYPDYWSGVALTGAEMAFMPLKEENEFLPDYSQIPAGAIDRAKLMFLNYPNNPTSAIATPEFYEETVAFARKHGIVVASDFAYGAIGFDGKRPISFLETPGAKEVGVEFYTLSKSYNMAGWRVGFAIGNPQIIELINLIQDHMYCSLFGGIQEASTEALTGSQQSVRDLVATYESRRNALYGALDEIGWKATKPAGSFFCWLPVAKGHTSMSFADLLLEQADVVVAPGSGFGVSGEGYVRLGLLTSEDRLREVAARVGRLGLF</sequence>
<evidence type="ECO:0000256" key="2">
    <source>
        <dbReference type="ARBA" id="ARBA00022576"/>
    </source>
</evidence>
<dbReference type="Gene3D" id="3.40.640.10">
    <property type="entry name" value="Type I PLP-dependent aspartate aminotransferase-like (Major domain)"/>
    <property type="match status" value="1"/>
</dbReference>
<dbReference type="InterPro" id="IPR004839">
    <property type="entry name" value="Aminotransferase_I/II_large"/>
</dbReference>
<dbReference type="Gene3D" id="3.90.1150.10">
    <property type="entry name" value="Aspartate Aminotransferase, domain 1"/>
    <property type="match status" value="1"/>
</dbReference>
<dbReference type="OrthoDB" id="9813612at2"/>
<evidence type="ECO:0000313" key="6">
    <source>
        <dbReference type="Proteomes" id="UP000316330"/>
    </source>
</evidence>
<evidence type="ECO:0000256" key="3">
    <source>
        <dbReference type="ARBA" id="ARBA00022679"/>
    </source>
</evidence>